<comment type="catalytic activity">
    <reaction evidence="1 11">
        <text>Endonucleolytic cleavage to 5'-phosphomonoester.</text>
        <dbReference type="EC" id="3.1.26.4"/>
    </reaction>
</comment>
<keyword evidence="7 11" id="KW-0479">Metal-binding</keyword>
<feature type="binding site" evidence="11">
    <location>
        <position position="15"/>
    </location>
    <ligand>
        <name>Mg(2+)</name>
        <dbReference type="ChEBI" id="CHEBI:18420"/>
        <label>2</label>
    </ligand>
</feature>
<evidence type="ECO:0000313" key="14">
    <source>
        <dbReference type="Proteomes" id="UP000580856"/>
    </source>
</evidence>
<name>A0A846QR69_9BACT</name>
<feature type="binding site" evidence="11">
    <location>
        <position position="75"/>
    </location>
    <ligand>
        <name>Mg(2+)</name>
        <dbReference type="ChEBI" id="CHEBI:18420"/>
        <label>1</label>
    </ligand>
</feature>
<dbReference type="Proteomes" id="UP000580856">
    <property type="component" value="Unassembled WGS sequence"/>
</dbReference>
<comment type="caution">
    <text evidence="13">The sequence shown here is derived from an EMBL/GenBank/DDBJ whole genome shotgun (WGS) entry which is preliminary data.</text>
</comment>
<organism evidence="13 14">
    <name type="scientific">Desulfobaculum xiamenense</name>
    <dbReference type="NCBI Taxonomy" id="995050"/>
    <lineage>
        <taxon>Bacteria</taxon>
        <taxon>Pseudomonadati</taxon>
        <taxon>Thermodesulfobacteriota</taxon>
        <taxon>Desulfovibrionia</taxon>
        <taxon>Desulfovibrionales</taxon>
        <taxon>Desulfovibrionaceae</taxon>
        <taxon>Desulfobaculum</taxon>
    </lineage>
</organism>
<keyword evidence="11" id="KW-0963">Cytoplasm</keyword>
<dbReference type="RefSeq" id="WP_167940901.1">
    <property type="nucleotide sequence ID" value="NZ_JAATJA010000001.1"/>
</dbReference>
<sequence length="160" mass="17544">MTESNDRTTVIIHTDGSALGNPGPGGWGAVLRFGDTARELSGGFRQTTNNRMELTAVIEALTALTRPCSVVLYSDSKYFLDAIRQGWLANWQKKGWMTAGKKPVKNKDLWLKIIPLLKAHTIRYEWVKGHSGNPDNERCDVLAKTAAATPGQPVDTGYTA</sequence>
<dbReference type="GO" id="GO:0004523">
    <property type="term" value="F:RNA-DNA hybrid ribonuclease activity"/>
    <property type="evidence" value="ECO:0007669"/>
    <property type="project" value="UniProtKB-UniRule"/>
</dbReference>
<evidence type="ECO:0000256" key="10">
    <source>
        <dbReference type="ARBA" id="ARBA00022842"/>
    </source>
</evidence>
<comment type="cofactor">
    <cofactor evidence="11">
        <name>Mg(2+)</name>
        <dbReference type="ChEBI" id="CHEBI:18420"/>
    </cofactor>
    <text evidence="11">Binds 1 Mg(2+) ion per subunit. May bind a second metal ion at a regulatory site, or after substrate binding.</text>
</comment>
<dbReference type="HAMAP" id="MF_00042">
    <property type="entry name" value="RNase_H"/>
    <property type="match status" value="1"/>
</dbReference>
<keyword evidence="6 11" id="KW-0540">Nuclease</keyword>
<protein>
    <recommendedName>
        <fullName evidence="5 11">Ribonuclease H</fullName>
        <shortName evidence="11">RNase H</shortName>
        <ecNumber evidence="5 11">3.1.26.4</ecNumber>
    </recommendedName>
</protein>
<evidence type="ECO:0000259" key="12">
    <source>
        <dbReference type="PROSITE" id="PS50879"/>
    </source>
</evidence>
<evidence type="ECO:0000313" key="13">
    <source>
        <dbReference type="EMBL" id="NJB67885.1"/>
    </source>
</evidence>
<dbReference type="InterPro" id="IPR050092">
    <property type="entry name" value="RNase_H"/>
</dbReference>
<accession>A0A846QR69</accession>
<dbReference type="GO" id="GO:0005737">
    <property type="term" value="C:cytoplasm"/>
    <property type="evidence" value="ECO:0007669"/>
    <property type="project" value="UniProtKB-SubCell"/>
</dbReference>
<dbReference type="GO" id="GO:0000287">
    <property type="term" value="F:magnesium ion binding"/>
    <property type="evidence" value="ECO:0007669"/>
    <property type="project" value="UniProtKB-UniRule"/>
</dbReference>
<dbReference type="InterPro" id="IPR002156">
    <property type="entry name" value="RNaseH_domain"/>
</dbReference>
<dbReference type="EC" id="3.1.26.4" evidence="5 11"/>
<evidence type="ECO:0000256" key="6">
    <source>
        <dbReference type="ARBA" id="ARBA00022722"/>
    </source>
</evidence>
<comment type="similarity">
    <text evidence="3 11">Belongs to the RNase H family.</text>
</comment>
<keyword evidence="9 11" id="KW-0378">Hydrolase</keyword>
<dbReference type="InterPro" id="IPR036397">
    <property type="entry name" value="RNaseH_sf"/>
</dbReference>
<comment type="function">
    <text evidence="2 11">Endonuclease that specifically degrades the RNA of RNA-DNA hybrids.</text>
</comment>
<evidence type="ECO:0000256" key="9">
    <source>
        <dbReference type="ARBA" id="ARBA00022801"/>
    </source>
</evidence>
<comment type="subcellular location">
    <subcellularLocation>
        <location evidence="11">Cytoplasm</location>
    </subcellularLocation>
</comment>
<dbReference type="FunFam" id="3.30.420.10:FF:000089">
    <property type="entry name" value="Ribonuclease H"/>
    <property type="match status" value="1"/>
</dbReference>
<dbReference type="AlphaFoldDB" id="A0A846QR69"/>
<dbReference type="GO" id="GO:0043137">
    <property type="term" value="P:DNA replication, removal of RNA primer"/>
    <property type="evidence" value="ECO:0007669"/>
    <property type="project" value="TreeGrafter"/>
</dbReference>
<evidence type="ECO:0000256" key="8">
    <source>
        <dbReference type="ARBA" id="ARBA00022759"/>
    </source>
</evidence>
<keyword evidence="8 11" id="KW-0255">Endonuclease</keyword>
<feature type="binding site" evidence="11">
    <location>
        <position position="15"/>
    </location>
    <ligand>
        <name>Mg(2+)</name>
        <dbReference type="ChEBI" id="CHEBI:18420"/>
        <label>1</label>
    </ligand>
</feature>
<dbReference type="PROSITE" id="PS50879">
    <property type="entry name" value="RNASE_H_1"/>
    <property type="match status" value="1"/>
</dbReference>
<evidence type="ECO:0000256" key="3">
    <source>
        <dbReference type="ARBA" id="ARBA00005300"/>
    </source>
</evidence>
<proteinExistence type="inferred from homology"/>
<evidence type="ECO:0000256" key="5">
    <source>
        <dbReference type="ARBA" id="ARBA00012180"/>
    </source>
</evidence>
<dbReference type="SUPFAM" id="SSF53098">
    <property type="entry name" value="Ribonuclease H-like"/>
    <property type="match status" value="1"/>
</dbReference>
<feature type="binding site" evidence="11">
    <location>
        <position position="53"/>
    </location>
    <ligand>
        <name>Mg(2+)</name>
        <dbReference type="ChEBI" id="CHEBI:18420"/>
        <label>1</label>
    </ligand>
</feature>
<evidence type="ECO:0000256" key="4">
    <source>
        <dbReference type="ARBA" id="ARBA00011245"/>
    </source>
</evidence>
<evidence type="ECO:0000256" key="2">
    <source>
        <dbReference type="ARBA" id="ARBA00004065"/>
    </source>
</evidence>
<dbReference type="PANTHER" id="PTHR10642">
    <property type="entry name" value="RIBONUCLEASE H1"/>
    <property type="match status" value="1"/>
</dbReference>
<evidence type="ECO:0000256" key="11">
    <source>
        <dbReference type="HAMAP-Rule" id="MF_00042"/>
    </source>
</evidence>
<evidence type="ECO:0000256" key="7">
    <source>
        <dbReference type="ARBA" id="ARBA00022723"/>
    </source>
</evidence>
<keyword evidence="10 11" id="KW-0460">Magnesium</keyword>
<dbReference type="Pfam" id="PF00075">
    <property type="entry name" value="RNase_H"/>
    <property type="match status" value="1"/>
</dbReference>
<dbReference type="CDD" id="cd09278">
    <property type="entry name" value="RNase_HI_prokaryote_like"/>
    <property type="match status" value="1"/>
</dbReference>
<dbReference type="EMBL" id="JAATJA010000001">
    <property type="protein sequence ID" value="NJB67885.1"/>
    <property type="molecule type" value="Genomic_DNA"/>
</dbReference>
<dbReference type="InterPro" id="IPR012337">
    <property type="entry name" value="RNaseH-like_sf"/>
</dbReference>
<reference evidence="13 14" key="1">
    <citation type="submission" date="2020-03" db="EMBL/GenBank/DDBJ databases">
        <title>Genomic Encyclopedia of Type Strains, Phase IV (KMG-IV): sequencing the most valuable type-strain genomes for metagenomic binning, comparative biology and taxonomic classification.</title>
        <authorList>
            <person name="Goeker M."/>
        </authorList>
    </citation>
    <scope>NUCLEOTIDE SEQUENCE [LARGE SCALE GENOMIC DNA]</scope>
    <source>
        <strain evidence="13 14">DSM 24233</strain>
    </source>
</reference>
<evidence type="ECO:0000256" key="1">
    <source>
        <dbReference type="ARBA" id="ARBA00000077"/>
    </source>
</evidence>
<dbReference type="NCBIfam" id="NF001236">
    <property type="entry name" value="PRK00203.1"/>
    <property type="match status" value="1"/>
</dbReference>
<dbReference type="Gene3D" id="3.30.420.10">
    <property type="entry name" value="Ribonuclease H-like superfamily/Ribonuclease H"/>
    <property type="match status" value="1"/>
</dbReference>
<dbReference type="InterPro" id="IPR022892">
    <property type="entry name" value="RNaseHI"/>
</dbReference>
<feature type="binding site" evidence="11">
    <location>
        <position position="140"/>
    </location>
    <ligand>
        <name>Mg(2+)</name>
        <dbReference type="ChEBI" id="CHEBI:18420"/>
        <label>2</label>
    </ligand>
</feature>
<feature type="domain" description="RNase H type-1" evidence="12">
    <location>
        <begin position="6"/>
        <end position="148"/>
    </location>
</feature>
<dbReference type="GO" id="GO:0003676">
    <property type="term" value="F:nucleic acid binding"/>
    <property type="evidence" value="ECO:0007669"/>
    <property type="project" value="InterPro"/>
</dbReference>
<comment type="subunit">
    <text evidence="4 11">Monomer.</text>
</comment>
<dbReference type="PANTHER" id="PTHR10642:SF26">
    <property type="entry name" value="RIBONUCLEASE H1"/>
    <property type="match status" value="1"/>
</dbReference>
<keyword evidence="14" id="KW-1185">Reference proteome</keyword>
<gene>
    <name evidence="11" type="primary">rnhA</name>
    <name evidence="13" type="ORF">GGQ74_001525</name>
</gene>